<evidence type="ECO:0000259" key="12">
    <source>
        <dbReference type="Pfam" id="PF01514"/>
    </source>
</evidence>
<evidence type="ECO:0000256" key="6">
    <source>
        <dbReference type="ARBA" id="ARBA00022989"/>
    </source>
</evidence>
<feature type="compositionally biased region" description="Polar residues" evidence="10">
    <location>
        <begin position="304"/>
        <end position="315"/>
    </location>
</feature>
<keyword evidence="6 11" id="KW-1133">Transmembrane helix</keyword>
<evidence type="ECO:0000256" key="4">
    <source>
        <dbReference type="ARBA" id="ARBA00022475"/>
    </source>
</evidence>
<dbReference type="InterPro" id="IPR043427">
    <property type="entry name" value="YscJ/FliF"/>
</dbReference>
<dbReference type="InterPro" id="IPR045851">
    <property type="entry name" value="AMP-bd_C_sf"/>
</dbReference>
<reference evidence="14 15" key="2">
    <citation type="submission" date="2024-09" db="EMBL/GenBank/DDBJ databases">
        <title>Draft genome sequence of Candidatus Magnetaquicoccaceae bacterium FCR-1.</title>
        <authorList>
            <person name="Shimoshige H."/>
            <person name="Shimamura S."/>
            <person name="Taoka A."/>
            <person name="Kobayashi H."/>
            <person name="Maekawa T."/>
        </authorList>
    </citation>
    <scope>NUCLEOTIDE SEQUENCE [LARGE SCALE GENOMIC DNA]</scope>
    <source>
        <strain evidence="14 15">FCR-1</strain>
    </source>
</reference>
<dbReference type="PRINTS" id="PR01009">
    <property type="entry name" value="FLGMRINGFLIF"/>
</dbReference>
<comment type="caution">
    <text evidence="14">The sequence shown here is derived from an EMBL/GenBank/DDBJ whole genome shotgun (WGS) entry which is preliminary data.</text>
</comment>
<evidence type="ECO:0000256" key="8">
    <source>
        <dbReference type="ARBA" id="ARBA00023143"/>
    </source>
</evidence>
<keyword evidence="8 9" id="KW-0975">Bacterial flagellum</keyword>
<keyword evidence="15" id="KW-1185">Reference proteome</keyword>
<feature type="domain" description="Flagellar M-ring C-terminal" evidence="13">
    <location>
        <begin position="272"/>
        <end position="431"/>
    </location>
</feature>
<feature type="transmembrane region" description="Helical" evidence="11">
    <location>
        <begin position="450"/>
        <end position="468"/>
    </location>
</feature>
<dbReference type="Gene3D" id="3.30.300.30">
    <property type="match status" value="1"/>
</dbReference>
<evidence type="ECO:0000256" key="2">
    <source>
        <dbReference type="ARBA" id="ARBA00004651"/>
    </source>
</evidence>
<dbReference type="EMBL" id="BAAFGK010000001">
    <property type="protein sequence ID" value="GAB0056022.1"/>
    <property type="molecule type" value="Genomic_DNA"/>
</dbReference>
<comment type="similarity">
    <text evidence="3 9">Belongs to the FliF family.</text>
</comment>
<accession>A0ABQ0C565</accession>
<keyword evidence="4" id="KW-1003">Cell membrane</keyword>
<sequence length="547" mass="59745">MAEATSAMAARSEAPAEVFTRFLERLPLGGRNGLLLAVAATALALTAIIWFATRPSYKVLYSGLPEAEAGKVVAQLTTMNVPYQLSMGGTTIEVPANKLYNARLDLASQGIPKQGTGTGFEIFDKTNLVGMTDFLQRMNFQRGLQGELARTIESIDAVSKARVHLVLPKKSLFVSEEKRATASVVMELSRPLNAKQIEGITHLVASAVEGLEESDVTLLDHKGNLISSKKAVTTDGRMPAEESLSLQRQVEKTLEDRAQAMLDKVVGVNASGVSRSIVRITADLDLKRVERSEEKFDPEGQVARSEQTVNENSRGSFGESGVPGVRPNDANDKVKAGGSGSEQSRSVERETINYEISKTVNKIVLPVGTIQRLSIAVLVDGHYEADPNNKGKDLYKERTSDELAQLQKIIEQAVGFRTQRGDTIQVTSAPFEPLTGGLEQTVKFWERPEFYLQAGLAVIVLLLLFLVLKPMVMRLLLGEKVPDSSGVPAAVAELEAQLVAEGVGTLPTEQPMRMRTPDRNIKLTQQMISEHADEAREILRSWLLQED</sequence>
<keyword evidence="14" id="KW-0966">Cell projection</keyword>
<evidence type="ECO:0000256" key="5">
    <source>
        <dbReference type="ARBA" id="ARBA00022692"/>
    </source>
</evidence>
<comment type="subcellular location">
    <subcellularLocation>
        <location evidence="1 9">Bacterial flagellum basal body</location>
    </subcellularLocation>
    <subcellularLocation>
        <location evidence="2">Cell membrane</location>
        <topology evidence="2">Multi-pass membrane protein</topology>
    </subcellularLocation>
</comment>
<evidence type="ECO:0000256" key="9">
    <source>
        <dbReference type="PIRNR" id="PIRNR004862"/>
    </source>
</evidence>
<protein>
    <recommendedName>
        <fullName evidence="9">Flagellar M-ring protein</fullName>
    </recommendedName>
</protein>
<evidence type="ECO:0000313" key="14">
    <source>
        <dbReference type="EMBL" id="GAB0056022.1"/>
    </source>
</evidence>
<keyword evidence="14" id="KW-0282">Flagellum</keyword>
<dbReference type="Pfam" id="PF01514">
    <property type="entry name" value="YscJ_FliF"/>
    <property type="match status" value="1"/>
</dbReference>
<reference evidence="14 15" key="1">
    <citation type="submission" date="2024-05" db="EMBL/GenBank/DDBJ databases">
        <authorList>
            <consortium name="Candidatus Magnetaquicoccaceae bacterium FCR-1 genome sequencing consortium"/>
            <person name="Shimoshige H."/>
            <person name="Shimamura S."/>
            <person name="Taoka A."/>
            <person name="Kobayashi H."/>
            <person name="Maekawa T."/>
        </authorList>
    </citation>
    <scope>NUCLEOTIDE SEQUENCE [LARGE SCALE GENOMIC DNA]</scope>
    <source>
        <strain evidence="14 15">FCR-1</strain>
    </source>
</reference>
<keyword evidence="7 11" id="KW-0472">Membrane</keyword>
<evidence type="ECO:0000259" key="13">
    <source>
        <dbReference type="Pfam" id="PF08345"/>
    </source>
</evidence>
<dbReference type="PANTHER" id="PTHR30046:SF0">
    <property type="entry name" value="FLAGELLAR M-RING PROTEIN"/>
    <property type="match status" value="1"/>
</dbReference>
<dbReference type="RefSeq" id="WP_420903733.1">
    <property type="nucleotide sequence ID" value="NZ_BAAFGK010000001.1"/>
</dbReference>
<gene>
    <name evidence="14" type="primary">fliF</name>
    <name evidence="14" type="ORF">SIID45300_00321</name>
</gene>
<dbReference type="InterPro" id="IPR000067">
    <property type="entry name" value="FlgMring_FliF"/>
</dbReference>
<name>A0ABQ0C565_9PROT</name>
<dbReference type="Proteomes" id="UP001628193">
    <property type="component" value="Unassembled WGS sequence"/>
</dbReference>
<dbReference type="PIRSF" id="PIRSF004862">
    <property type="entry name" value="FliF"/>
    <property type="match status" value="1"/>
</dbReference>
<feature type="region of interest" description="Disordered" evidence="10">
    <location>
        <begin position="292"/>
        <end position="347"/>
    </location>
</feature>
<evidence type="ECO:0000256" key="10">
    <source>
        <dbReference type="SAM" id="MobiDB-lite"/>
    </source>
</evidence>
<dbReference type="Pfam" id="PF08345">
    <property type="entry name" value="YscJ_FliF_C"/>
    <property type="match status" value="1"/>
</dbReference>
<proteinExistence type="inferred from homology"/>
<comment type="function">
    <text evidence="9">The M ring may be actively involved in energy transduction.</text>
</comment>
<keyword evidence="5 11" id="KW-0812">Transmembrane</keyword>
<dbReference type="NCBIfam" id="TIGR00206">
    <property type="entry name" value="fliF"/>
    <property type="match status" value="1"/>
</dbReference>
<evidence type="ECO:0000256" key="7">
    <source>
        <dbReference type="ARBA" id="ARBA00023136"/>
    </source>
</evidence>
<evidence type="ECO:0000256" key="3">
    <source>
        <dbReference type="ARBA" id="ARBA00007971"/>
    </source>
</evidence>
<organism evidence="14 15">
    <name type="scientific">Candidatus Magnetaquiglobus chichijimensis</name>
    <dbReference type="NCBI Taxonomy" id="3141448"/>
    <lineage>
        <taxon>Bacteria</taxon>
        <taxon>Pseudomonadati</taxon>
        <taxon>Pseudomonadota</taxon>
        <taxon>Magnetococcia</taxon>
        <taxon>Magnetococcales</taxon>
        <taxon>Candidatus Magnetaquicoccaceae</taxon>
        <taxon>Candidatus Magnetaquiglobus</taxon>
    </lineage>
</organism>
<evidence type="ECO:0000313" key="15">
    <source>
        <dbReference type="Proteomes" id="UP001628193"/>
    </source>
</evidence>
<evidence type="ECO:0000256" key="11">
    <source>
        <dbReference type="SAM" id="Phobius"/>
    </source>
</evidence>
<dbReference type="InterPro" id="IPR006182">
    <property type="entry name" value="FliF_N_dom"/>
</dbReference>
<feature type="transmembrane region" description="Helical" evidence="11">
    <location>
        <begin position="33"/>
        <end position="52"/>
    </location>
</feature>
<dbReference type="PANTHER" id="PTHR30046">
    <property type="entry name" value="FLAGELLAR M-RING PROTEIN"/>
    <property type="match status" value="1"/>
</dbReference>
<keyword evidence="14" id="KW-0969">Cilium</keyword>
<dbReference type="InterPro" id="IPR013556">
    <property type="entry name" value="Flag_M-ring_C"/>
</dbReference>
<feature type="domain" description="Flagellar M-ring N-terminal" evidence="12">
    <location>
        <begin position="53"/>
        <end position="227"/>
    </location>
</feature>
<evidence type="ECO:0000256" key="1">
    <source>
        <dbReference type="ARBA" id="ARBA00004117"/>
    </source>
</evidence>